<keyword evidence="4" id="KW-0274">FAD</keyword>
<dbReference type="InterPro" id="IPR012951">
    <property type="entry name" value="BBE"/>
</dbReference>
<keyword evidence="5" id="KW-0560">Oxidoreductase</keyword>
<reference evidence="7 8" key="1">
    <citation type="submission" date="2020-05" db="EMBL/GenBank/DDBJ databases">
        <title>Identification and distribution of gene clusters putatively required for synthesis of sphingolipid metabolism inhibitors in phylogenetically diverse species of the filamentous fungus Fusarium.</title>
        <authorList>
            <person name="Kim H.-S."/>
            <person name="Busman M."/>
            <person name="Brown D.W."/>
            <person name="Divon H."/>
            <person name="Uhlig S."/>
            <person name="Proctor R.H."/>
        </authorList>
    </citation>
    <scope>NUCLEOTIDE SEQUENCE [LARGE SCALE GENOMIC DNA]</scope>
    <source>
        <strain evidence="7 8">NRRL 66235</strain>
    </source>
</reference>
<comment type="caution">
    <text evidence="7">The sequence shown here is derived from an EMBL/GenBank/DDBJ whole genome shotgun (WGS) entry which is preliminary data.</text>
</comment>
<dbReference type="Gene3D" id="3.40.462.20">
    <property type="match status" value="1"/>
</dbReference>
<organism evidence="7 8">
    <name type="scientific">Fusarium mundagurra</name>
    <dbReference type="NCBI Taxonomy" id="1567541"/>
    <lineage>
        <taxon>Eukaryota</taxon>
        <taxon>Fungi</taxon>
        <taxon>Dikarya</taxon>
        <taxon>Ascomycota</taxon>
        <taxon>Pezizomycotina</taxon>
        <taxon>Sordariomycetes</taxon>
        <taxon>Hypocreomycetidae</taxon>
        <taxon>Hypocreales</taxon>
        <taxon>Nectriaceae</taxon>
        <taxon>Fusarium</taxon>
        <taxon>Fusarium fujikuroi species complex</taxon>
    </lineage>
</organism>
<dbReference type="Pfam" id="PF08031">
    <property type="entry name" value="BBE"/>
    <property type="match status" value="1"/>
</dbReference>
<dbReference type="PANTHER" id="PTHR42973">
    <property type="entry name" value="BINDING OXIDOREDUCTASE, PUTATIVE (AFU_ORTHOLOGUE AFUA_1G17690)-RELATED"/>
    <property type="match status" value="1"/>
</dbReference>
<dbReference type="InterPro" id="IPR036318">
    <property type="entry name" value="FAD-bd_PCMH-like_sf"/>
</dbReference>
<comment type="similarity">
    <text evidence="1">Belongs to the oxygen-dependent FAD-linked oxidoreductase family.</text>
</comment>
<dbReference type="Pfam" id="PF00106">
    <property type="entry name" value="adh_short"/>
    <property type="match status" value="1"/>
</dbReference>
<evidence type="ECO:0000256" key="2">
    <source>
        <dbReference type="ARBA" id="ARBA00022630"/>
    </source>
</evidence>
<evidence type="ECO:0000313" key="7">
    <source>
        <dbReference type="EMBL" id="KAF5717240.1"/>
    </source>
</evidence>
<dbReference type="InterPro" id="IPR016166">
    <property type="entry name" value="FAD-bd_PCMH"/>
</dbReference>
<dbReference type="SUPFAM" id="SSF51735">
    <property type="entry name" value="NAD(P)-binding Rossmann-fold domains"/>
    <property type="match status" value="1"/>
</dbReference>
<dbReference type="InterPro" id="IPR050416">
    <property type="entry name" value="FAD-linked_Oxidoreductase"/>
</dbReference>
<dbReference type="Proteomes" id="UP000544331">
    <property type="component" value="Unassembled WGS sequence"/>
</dbReference>
<dbReference type="PANTHER" id="PTHR42973:SF32">
    <property type="entry name" value="FAD-LINKED OXIDOREDUCTASE AFOF"/>
    <property type="match status" value="1"/>
</dbReference>
<dbReference type="Gene3D" id="3.40.50.720">
    <property type="entry name" value="NAD(P)-binding Rossmann-like Domain"/>
    <property type="match status" value="1"/>
</dbReference>
<keyword evidence="2" id="KW-0285">Flavoprotein</keyword>
<evidence type="ECO:0000256" key="4">
    <source>
        <dbReference type="ARBA" id="ARBA00022827"/>
    </source>
</evidence>
<dbReference type="InterPro" id="IPR014710">
    <property type="entry name" value="RmlC-like_jellyroll"/>
</dbReference>
<dbReference type="Gene3D" id="2.60.120.10">
    <property type="entry name" value="Jelly Rolls"/>
    <property type="match status" value="1"/>
</dbReference>
<protein>
    <recommendedName>
        <fullName evidence="6">FAD-binding PCMH-type domain-containing protein</fullName>
    </recommendedName>
</protein>
<dbReference type="InterPro" id="IPR016169">
    <property type="entry name" value="FAD-bd_PCMH_sub2"/>
</dbReference>
<feature type="domain" description="FAD-binding PCMH-type" evidence="6">
    <location>
        <begin position="609"/>
        <end position="689"/>
    </location>
</feature>
<dbReference type="AlphaFoldDB" id="A0A8H6DHX7"/>
<proteinExistence type="inferred from homology"/>
<dbReference type="InterPro" id="IPR006094">
    <property type="entry name" value="Oxid_FAD_bind_N"/>
</dbReference>
<dbReference type="SUPFAM" id="SSF56176">
    <property type="entry name" value="FAD-binding/transporter-associated domain-like"/>
    <property type="match status" value="1"/>
</dbReference>
<dbReference type="PROSITE" id="PS51387">
    <property type="entry name" value="FAD_PCMH"/>
    <property type="match status" value="1"/>
</dbReference>
<evidence type="ECO:0000256" key="5">
    <source>
        <dbReference type="ARBA" id="ARBA00023002"/>
    </source>
</evidence>
<keyword evidence="3" id="KW-0732">Signal</keyword>
<dbReference type="Pfam" id="PF01565">
    <property type="entry name" value="FAD_binding_4"/>
    <property type="match status" value="1"/>
</dbReference>
<name>A0A8H6DHX7_9HYPO</name>
<evidence type="ECO:0000256" key="1">
    <source>
        <dbReference type="ARBA" id="ARBA00005466"/>
    </source>
</evidence>
<evidence type="ECO:0000313" key="8">
    <source>
        <dbReference type="Proteomes" id="UP000544331"/>
    </source>
</evidence>
<dbReference type="Gene3D" id="3.30.465.10">
    <property type="match status" value="1"/>
</dbReference>
<dbReference type="CDD" id="cd02208">
    <property type="entry name" value="cupin_RmlC-like"/>
    <property type="match status" value="1"/>
</dbReference>
<dbReference type="InterPro" id="IPR002347">
    <property type="entry name" value="SDR_fam"/>
</dbReference>
<dbReference type="EMBL" id="JAAOAN010000190">
    <property type="protein sequence ID" value="KAF5717240.1"/>
    <property type="molecule type" value="Genomic_DNA"/>
</dbReference>
<dbReference type="InterPro" id="IPR036291">
    <property type="entry name" value="NAD(P)-bd_dom_sf"/>
</dbReference>
<gene>
    <name evidence="7" type="ORF">FMUND_5895</name>
</gene>
<dbReference type="SUPFAM" id="SSF51182">
    <property type="entry name" value="RmlC-like cupins"/>
    <property type="match status" value="1"/>
</dbReference>
<evidence type="ECO:0000256" key="3">
    <source>
        <dbReference type="ARBA" id="ARBA00022729"/>
    </source>
</evidence>
<evidence type="ECO:0000259" key="6">
    <source>
        <dbReference type="PROSITE" id="PS51387"/>
    </source>
</evidence>
<accession>A0A8H6DHX7</accession>
<dbReference type="OrthoDB" id="191139at2759"/>
<dbReference type="GO" id="GO:0071949">
    <property type="term" value="F:FAD binding"/>
    <property type="evidence" value="ECO:0007669"/>
    <property type="project" value="InterPro"/>
</dbReference>
<dbReference type="GO" id="GO:0016491">
    <property type="term" value="F:oxidoreductase activity"/>
    <property type="evidence" value="ECO:0007669"/>
    <property type="project" value="UniProtKB-KW"/>
</dbReference>
<dbReference type="InterPro" id="IPR011051">
    <property type="entry name" value="RmlC_Cupin_sf"/>
</dbReference>
<keyword evidence="8" id="KW-1185">Reference proteome</keyword>
<sequence>MAHAFDISPEKRASRASFIWRQLFVTPLPVSTDQVNLEGRTALVTGATGGIGLEITRQLLGLGCKVIMGVRDERKGESVRQDLIQEGNLNDDMVQVWKLDLSSYQSITAFAASAKTLDNLNIAILNAGIYKVSEAFSPTGYEEGMQINYLSNILLLISLLPLIKKNAPAGDTGHICLVSSDTAAWAKFEERNSKPLLPEFKKPMKTWDMGERYGTTKLLGQLFVTALSKRVSSVTLSCANPGLCGGGSDLAREAKGILRFAHKIQCLVLSRTCAVGARTIVHSVTTLHRQSHGHYVEGDKIQPMAPIVYQDDGKDLAERLYQETLEELSFAGLWLSPRPVRRTETPSEPRMLSQNGAALFEFHYERDGRLAVRETHYAENKLVQDGRSGPPLHIHCGQTEYFQVESGTLAVIRNGKKSTLTKGGGITKIPPGTRFWAEAPVTEDLVFRVWAEPQNLDRGFDEAFLRNYLGYLRDCEEQNIRPSVFQLALLGWSGDTLLSPPWWVPLWMLRLFHFILAHMVGRLFLGSPTNAIALNISHPHSANLRYLLTNEYNEWSSNTSINFAGTSDFFASTERWTTFSAPSYAAVISPGTEEDVAQIFSVTNHRPRLETGSAPCPSFIGVTLGGGVGRFQGVYGLLADALISVRLVTANGEVLEVSRSSHPDLFWAIRGAGANFGVVTSTTYSVHPLTNNGDMFVAEFIVPPRRWSQYLRTMESMSPLPAELSSLLLNSFNTTTNQTQLFAHWAYKGPETEARKHLSPILNMNLTATQMRVVPWNRLVENTFAGAAVTVCEPNSNRNLYTLSMKNYSASTWEAVASKLATFYARYPQARSSSLLYEFFPNQAMAAIPLDETAFPRRDTTAYINLILTSSIHNSETDNALAMFGEEIRRDVAATSRYPEITTFVNYAHGDETLEQIYGKDKLARLAALKKIWDPKEVFSFNNGLPTTYP</sequence>